<name>R7QNU0_CHOCR</name>
<keyword evidence="2 3" id="KW-0802">TPR repeat</keyword>
<dbReference type="RefSeq" id="XP_005710461.1">
    <property type="nucleotide sequence ID" value="XM_005710404.1"/>
</dbReference>
<dbReference type="AlphaFoldDB" id="R7QNU0"/>
<gene>
    <name evidence="5" type="ORF">CHC_T00007027001</name>
</gene>
<dbReference type="Gramene" id="CDF40167">
    <property type="protein sequence ID" value="CDF40167"/>
    <property type="gene ID" value="CHC_T00007027001"/>
</dbReference>
<dbReference type="InterPro" id="IPR021183">
    <property type="entry name" value="NatA_aux_su"/>
</dbReference>
<dbReference type="InterPro" id="IPR011990">
    <property type="entry name" value="TPR-like_helical_dom_sf"/>
</dbReference>
<dbReference type="PROSITE" id="PS50005">
    <property type="entry name" value="TPR"/>
    <property type="match status" value="2"/>
</dbReference>
<evidence type="ECO:0000256" key="2">
    <source>
        <dbReference type="ARBA" id="ARBA00022803"/>
    </source>
</evidence>
<keyword evidence="1" id="KW-0677">Repeat</keyword>
<dbReference type="OMA" id="MEMRADY"/>
<dbReference type="SUPFAM" id="SSF48452">
    <property type="entry name" value="TPR-like"/>
    <property type="match status" value="3"/>
</dbReference>
<organism evidence="5 6">
    <name type="scientific">Chondrus crispus</name>
    <name type="common">Carrageen Irish moss</name>
    <name type="synonym">Polymorpha crispa</name>
    <dbReference type="NCBI Taxonomy" id="2769"/>
    <lineage>
        <taxon>Eukaryota</taxon>
        <taxon>Rhodophyta</taxon>
        <taxon>Florideophyceae</taxon>
        <taxon>Rhodymeniophycidae</taxon>
        <taxon>Gigartinales</taxon>
        <taxon>Gigartinaceae</taxon>
        <taxon>Chondrus</taxon>
    </lineage>
</organism>
<dbReference type="Pfam" id="PF12569">
    <property type="entry name" value="NatA_aux_su"/>
    <property type="match status" value="1"/>
</dbReference>
<dbReference type="OrthoDB" id="10263032at2759"/>
<dbReference type="PIRSF" id="PIRSF000422">
    <property type="entry name" value="N-terminal-AcTrfase-A_aux_su"/>
    <property type="match status" value="1"/>
</dbReference>
<dbReference type="SMART" id="SM00028">
    <property type="entry name" value="TPR"/>
    <property type="match status" value="6"/>
</dbReference>
<accession>R7QNU0</accession>
<feature type="repeat" description="TPR" evidence="3">
    <location>
        <begin position="391"/>
        <end position="424"/>
    </location>
</feature>
<dbReference type="FunFam" id="1.25.40.1040:FF:000003">
    <property type="entry name" value="N-terminal acetyltransferase A, auxiliary subunit"/>
    <property type="match status" value="1"/>
</dbReference>
<evidence type="ECO:0000256" key="4">
    <source>
        <dbReference type="SAM" id="MobiDB-lite"/>
    </source>
</evidence>
<dbReference type="Proteomes" id="UP000012073">
    <property type="component" value="Unassembled WGS sequence"/>
</dbReference>
<protein>
    <submittedName>
        <fullName evidence="5">Uncharacterized protein</fullName>
    </submittedName>
</protein>
<dbReference type="PANTHER" id="PTHR22767">
    <property type="entry name" value="N-TERMINAL ACETYLTRANSFERASE-RELATED"/>
    <property type="match status" value="1"/>
</dbReference>
<evidence type="ECO:0000256" key="3">
    <source>
        <dbReference type="PROSITE-ProRule" id="PRU00339"/>
    </source>
</evidence>
<sequence>MSPNPAGSTALPPKEANLFKAVVRLYETKQLKKALKSADSILKRFPHHGETLAMKGLTLNALDKKPEATDLVRRGLRMDMRSHICWHVYGLLYRSDRDYREAAKAYLNALKFDKDNQQILRDLALLQIQIRDYEGLEDTRRTLLTVRPSQRHNWIGFALSFHLLDNYSMAVSVLDTYRETLKQSNDPEDRYEASELLLYKAFVLEESGEHAAALQHIADCGPKLVDKLALRETKARILGALGRFDEAAEELVALLRINPDNRIYQRGLQSFRICSANEKQPKEPNGVMSYERPLSEQFPRSRTAQRIALDILPSAEHPEFIPRVDAYVRKFLRKGVSSLFSDMRPLYSNPTKAAALGKLFENFRQSLEKGDHSTASKQNGSDGNAPTPVLLWVLHFLAQHYDCLRQYDRALDTIEKAIELSPATVECYLVKAKILKHCGDPKKAVDVCDEARKLDLADRYLNTKCSEYALQANMVPEAEAWVALFTRDADSGGIQALYDMQCMWFELGAAESYLRRGQLSQALKHFTAVERHFADMVEDQFDFHSYCIRKVTLRAYVRLLRFEDHIRNHPYYSRAASGIAQCLLRLYDLPERERNMLTGEHADIEGFAEMTDAQRKKAISKRKKQLARQRQTQHGTSGSKGSGKHPTNPGRPTANGSDPILEEATRIVRELERNLSDRLQTQVISFELAIRKRKYLQALRAVRRAQRMYPEDAKTLEISVKLAHEIAKSNARESFSEVVKSVYDCEGDILGGKKPTEFIENYVQKNRSYAERRVGAARCKLWLAKNGEKGVGSLEEICKSLTKAIDECEVDGALVNFLSADFMRDLLIELKRSGIDAKWFSLVVESCRAKYPRSSWF</sequence>
<keyword evidence="6" id="KW-1185">Reference proteome</keyword>
<dbReference type="GO" id="GO:0005737">
    <property type="term" value="C:cytoplasm"/>
    <property type="evidence" value="ECO:0007669"/>
    <property type="project" value="TreeGrafter"/>
</dbReference>
<reference evidence="6" key="1">
    <citation type="journal article" date="2013" name="Proc. Natl. Acad. Sci. U.S.A.">
        <title>Genome structure and metabolic features in the red seaweed Chondrus crispus shed light on evolution of the Archaeplastida.</title>
        <authorList>
            <person name="Collen J."/>
            <person name="Porcel B."/>
            <person name="Carre W."/>
            <person name="Ball S.G."/>
            <person name="Chaparro C."/>
            <person name="Tonon T."/>
            <person name="Barbeyron T."/>
            <person name="Michel G."/>
            <person name="Noel B."/>
            <person name="Valentin K."/>
            <person name="Elias M."/>
            <person name="Artiguenave F."/>
            <person name="Arun A."/>
            <person name="Aury J.M."/>
            <person name="Barbosa-Neto J.F."/>
            <person name="Bothwell J.H."/>
            <person name="Bouget F.Y."/>
            <person name="Brillet L."/>
            <person name="Cabello-Hurtado F."/>
            <person name="Capella-Gutierrez S."/>
            <person name="Charrier B."/>
            <person name="Cladiere L."/>
            <person name="Cock J.M."/>
            <person name="Coelho S.M."/>
            <person name="Colleoni C."/>
            <person name="Czjzek M."/>
            <person name="Da Silva C."/>
            <person name="Delage L."/>
            <person name="Denoeud F."/>
            <person name="Deschamps P."/>
            <person name="Dittami S.M."/>
            <person name="Gabaldon T."/>
            <person name="Gachon C.M."/>
            <person name="Groisillier A."/>
            <person name="Herve C."/>
            <person name="Jabbari K."/>
            <person name="Katinka M."/>
            <person name="Kloareg B."/>
            <person name="Kowalczyk N."/>
            <person name="Labadie K."/>
            <person name="Leblanc C."/>
            <person name="Lopez P.J."/>
            <person name="McLachlan D.H."/>
            <person name="Meslet-Cladiere L."/>
            <person name="Moustafa A."/>
            <person name="Nehr Z."/>
            <person name="Nyvall Collen P."/>
            <person name="Panaud O."/>
            <person name="Partensky F."/>
            <person name="Poulain J."/>
            <person name="Rensing S.A."/>
            <person name="Rousvoal S."/>
            <person name="Samson G."/>
            <person name="Symeonidi A."/>
            <person name="Weissenbach J."/>
            <person name="Zambounis A."/>
            <person name="Wincker P."/>
            <person name="Boyen C."/>
        </authorList>
    </citation>
    <scope>NUCLEOTIDE SEQUENCE [LARGE SCALE GENOMIC DNA]</scope>
    <source>
        <strain evidence="6">cv. Stackhouse</strain>
    </source>
</reference>
<feature type="repeat" description="TPR" evidence="3">
    <location>
        <begin position="83"/>
        <end position="116"/>
    </location>
</feature>
<evidence type="ECO:0000313" key="5">
    <source>
        <dbReference type="EMBL" id="CDF40167.1"/>
    </source>
</evidence>
<dbReference type="Gene3D" id="1.25.40.1010">
    <property type="match status" value="1"/>
</dbReference>
<feature type="region of interest" description="Disordered" evidence="4">
    <location>
        <begin position="614"/>
        <end position="660"/>
    </location>
</feature>
<dbReference type="STRING" id="2769.R7QNU0"/>
<evidence type="ECO:0000256" key="1">
    <source>
        <dbReference type="ARBA" id="ARBA00022737"/>
    </source>
</evidence>
<feature type="compositionally biased region" description="Basic residues" evidence="4">
    <location>
        <begin position="616"/>
        <end position="627"/>
    </location>
</feature>
<dbReference type="Gene3D" id="1.25.40.1040">
    <property type="match status" value="1"/>
</dbReference>
<dbReference type="PhylomeDB" id="R7QNU0"/>
<dbReference type="KEGG" id="ccp:CHC_T00007027001"/>
<dbReference type="Pfam" id="PF13181">
    <property type="entry name" value="TPR_8"/>
    <property type="match status" value="1"/>
</dbReference>
<evidence type="ECO:0000313" key="6">
    <source>
        <dbReference type="Proteomes" id="UP000012073"/>
    </source>
</evidence>
<dbReference type="PANTHER" id="PTHR22767:SF2">
    <property type="entry name" value="N(ALPHA)-ACETYLTRANSFERASE 15_16, ISOFORM A"/>
    <property type="match status" value="1"/>
</dbReference>
<dbReference type="EMBL" id="HG002134">
    <property type="protein sequence ID" value="CDF40167.1"/>
    <property type="molecule type" value="Genomic_DNA"/>
</dbReference>
<dbReference type="InterPro" id="IPR019734">
    <property type="entry name" value="TPR_rpt"/>
</dbReference>
<dbReference type="GeneID" id="17318194"/>
<proteinExistence type="predicted"/>